<keyword evidence="1" id="KW-1133">Transmembrane helix</keyword>
<organism evidence="2">
    <name type="scientific">Candidatus Kentrum sp. FW</name>
    <dbReference type="NCBI Taxonomy" id="2126338"/>
    <lineage>
        <taxon>Bacteria</taxon>
        <taxon>Pseudomonadati</taxon>
        <taxon>Pseudomonadota</taxon>
        <taxon>Gammaproteobacteria</taxon>
        <taxon>Candidatus Kentrum</taxon>
    </lineage>
</organism>
<feature type="transmembrane region" description="Helical" evidence="1">
    <location>
        <begin position="39"/>
        <end position="59"/>
    </location>
</feature>
<evidence type="ECO:0000256" key="1">
    <source>
        <dbReference type="SAM" id="Phobius"/>
    </source>
</evidence>
<feature type="transmembrane region" description="Helical" evidence="1">
    <location>
        <begin position="12"/>
        <end position="33"/>
    </location>
</feature>
<protein>
    <submittedName>
        <fullName evidence="2">Uncharacterized protein</fullName>
    </submittedName>
</protein>
<name>A0A450S9A3_9GAMM</name>
<gene>
    <name evidence="2" type="ORF">BECKFW1821B_GA0114236_100424</name>
</gene>
<sequence length="122" mass="12957">MNIKPNTIPLTRLFAWFGVITLFAAMLVLAITLRATNPLASFVFLTLAVLIGGIGVLRAARGKGKFATIVSLLGTTAVIALLIPRQWGPDLTTGIRIIAGLGFVAALLWLWLSPSGDRTGQD</sequence>
<accession>A0A450S9A3</accession>
<feature type="transmembrane region" description="Helical" evidence="1">
    <location>
        <begin position="93"/>
        <end position="112"/>
    </location>
</feature>
<dbReference type="AlphaFoldDB" id="A0A450S9A3"/>
<proteinExistence type="predicted"/>
<dbReference type="EMBL" id="CAADFD010000004">
    <property type="protein sequence ID" value="VFJ48613.1"/>
    <property type="molecule type" value="Genomic_DNA"/>
</dbReference>
<reference evidence="2" key="1">
    <citation type="submission" date="2019-02" db="EMBL/GenBank/DDBJ databases">
        <authorList>
            <person name="Gruber-Vodicka R. H."/>
            <person name="Seah K. B. B."/>
        </authorList>
    </citation>
    <scope>NUCLEOTIDE SEQUENCE</scope>
    <source>
        <strain evidence="2">BECK_BZ106</strain>
    </source>
</reference>
<keyword evidence="1" id="KW-0472">Membrane</keyword>
<evidence type="ECO:0000313" key="2">
    <source>
        <dbReference type="EMBL" id="VFJ48613.1"/>
    </source>
</evidence>
<keyword evidence="1" id="KW-0812">Transmembrane</keyword>
<feature type="transmembrane region" description="Helical" evidence="1">
    <location>
        <begin position="66"/>
        <end position="87"/>
    </location>
</feature>